<organism evidence="8 9">
    <name type="scientific">Cannabis sativa</name>
    <name type="common">Hemp</name>
    <name type="synonym">Marijuana</name>
    <dbReference type="NCBI Taxonomy" id="3483"/>
    <lineage>
        <taxon>Eukaryota</taxon>
        <taxon>Viridiplantae</taxon>
        <taxon>Streptophyta</taxon>
        <taxon>Embryophyta</taxon>
        <taxon>Tracheophyta</taxon>
        <taxon>Spermatophyta</taxon>
        <taxon>Magnoliopsida</taxon>
        <taxon>eudicotyledons</taxon>
        <taxon>Gunneridae</taxon>
        <taxon>Pentapetalae</taxon>
        <taxon>rosids</taxon>
        <taxon>fabids</taxon>
        <taxon>Rosales</taxon>
        <taxon>Cannabaceae</taxon>
        <taxon>Cannabis</taxon>
    </lineage>
</organism>
<comment type="caution">
    <text evidence="8">The sequence shown here is derived from an EMBL/GenBank/DDBJ whole genome shotgun (WGS) entry which is preliminary data.</text>
</comment>
<dbReference type="FunFam" id="4.10.1000.10:FF:000001">
    <property type="entry name" value="zinc finger CCCH domain-containing protein 15-like"/>
    <property type="match status" value="1"/>
</dbReference>
<keyword evidence="1 5" id="KW-0479">Metal-binding</keyword>
<feature type="domain" description="C3H1-type" evidence="7">
    <location>
        <begin position="224"/>
        <end position="252"/>
    </location>
</feature>
<keyword evidence="2" id="KW-0677">Repeat</keyword>
<dbReference type="InterPro" id="IPR036855">
    <property type="entry name" value="Znf_CCCH_sf"/>
</dbReference>
<reference evidence="8 9" key="1">
    <citation type="journal article" date="2020" name="bioRxiv">
        <title>Sequence and annotation of 42 cannabis genomes reveals extensive copy number variation in cannabinoid synthesis and pathogen resistance genes.</title>
        <authorList>
            <person name="Mckernan K.J."/>
            <person name="Helbert Y."/>
            <person name="Kane L.T."/>
            <person name="Ebling H."/>
            <person name="Zhang L."/>
            <person name="Liu B."/>
            <person name="Eaton Z."/>
            <person name="Mclaughlin S."/>
            <person name="Kingan S."/>
            <person name="Baybayan P."/>
            <person name="Concepcion G."/>
            <person name="Jordan M."/>
            <person name="Riva A."/>
            <person name="Barbazuk W."/>
            <person name="Harkins T."/>
        </authorList>
    </citation>
    <scope>NUCLEOTIDE SEQUENCE [LARGE SCALE GENOMIC DNA]</scope>
    <source>
        <strain evidence="9">cv. Jamaican Lion 4</strain>
        <tissue evidence="8">Leaf</tissue>
    </source>
</reference>
<dbReference type="Pfam" id="PF00642">
    <property type="entry name" value="zf-CCCH"/>
    <property type="match status" value="1"/>
</dbReference>
<feature type="domain" description="C3H1-type" evidence="7">
    <location>
        <begin position="262"/>
        <end position="290"/>
    </location>
</feature>
<dbReference type="GO" id="GO:0003729">
    <property type="term" value="F:mRNA binding"/>
    <property type="evidence" value="ECO:0007669"/>
    <property type="project" value="InterPro"/>
</dbReference>
<keyword evidence="4 5" id="KW-0862">Zinc</keyword>
<evidence type="ECO:0000256" key="3">
    <source>
        <dbReference type="ARBA" id="ARBA00022771"/>
    </source>
</evidence>
<evidence type="ECO:0000259" key="7">
    <source>
        <dbReference type="PROSITE" id="PS50103"/>
    </source>
</evidence>
<proteinExistence type="predicted"/>
<dbReference type="Pfam" id="PF14608">
    <property type="entry name" value="zf-CCCH_2"/>
    <property type="match status" value="1"/>
</dbReference>
<accession>A0A7J6DY46</accession>
<evidence type="ECO:0000256" key="5">
    <source>
        <dbReference type="PROSITE-ProRule" id="PRU00723"/>
    </source>
</evidence>
<dbReference type="SMART" id="SM00356">
    <property type="entry name" value="ZnF_C3H1"/>
    <property type="match status" value="2"/>
</dbReference>
<dbReference type="FunFam" id="4.10.1000.10:FF:000002">
    <property type="entry name" value="Zinc finger protein 36, C3H1 type-like 1"/>
    <property type="match status" value="1"/>
</dbReference>
<feature type="zinc finger region" description="C3H1-type" evidence="5">
    <location>
        <begin position="262"/>
        <end position="290"/>
    </location>
</feature>
<evidence type="ECO:0000256" key="6">
    <source>
        <dbReference type="SAM" id="MobiDB-lite"/>
    </source>
</evidence>
<evidence type="ECO:0000313" key="8">
    <source>
        <dbReference type="EMBL" id="KAF4350986.1"/>
    </source>
</evidence>
<dbReference type="PANTHER" id="PTHR12547">
    <property type="entry name" value="CCCH ZINC FINGER/TIS11-RELATED"/>
    <property type="match status" value="1"/>
</dbReference>
<dbReference type="PROSITE" id="PS50103">
    <property type="entry name" value="ZF_C3H1"/>
    <property type="match status" value="2"/>
</dbReference>
<dbReference type="AlphaFoldDB" id="A0A7J6DY46"/>
<dbReference type="PANTHER" id="PTHR12547:SF162">
    <property type="entry name" value="ZINC FINGER CCCH DOMAIN-CONTAINING PROTEIN 15"/>
    <property type="match status" value="1"/>
</dbReference>
<evidence type="ECO:0000256" key="2">
    <source>
        <dbReference type="ARBA" id="ARBA00022737"/>
    </source>
</evidence>
<dbReference type="EMBL" id="JAATIP010000351">
    <property type="protein sequence ID" value="KAF4350986.1"/>
    <property type="molecule type" value="Genomic_DNA"/>
</dbReference>
<sequence>MQSQYSINNGVVLSNSSFFLGGDDEFDSDSSNSSTTATAAAIDDHHRRRRLYYYNSLLVQERQEMVNRRSLCLNRLREVSVEVASLRNENSYLRSINVELRKQFRLLLQSALQNRLGFGNGVWNRDEEEGDDRDIYSRLPKSISVKSEDYLKVSAPAVIKNGGRSSRDSSSRSRNCTTATLQNLVKQKVYIGGGNKKKESHNHNHGDVNGNENPIEVDVYKQGALKTEICNKWQETGECPYGDNCQFAHGVDELRPVMRHPRYKTQVCRMVLNGAVCPYGHRCHFLHALPPRHHNKVK</sequence>
<gene>
    <name evidence="8" type="ORF">F8388_021693</name>
</gene>
<dbReference type="GO" id="GO:0008270">
    <property type="term" value="F:zinc ion binding"/>
    <property type="evidence" value="ECO:0007669"/>
    <property type="project" value="UniProtKB-KW"/>
</dbReference>
<evidence type="ECO:0000313" key="9">
    <source>
        <dbReference type="Proteomes" id="UP000525078"/>
    </source>
</evidence>
<name>A0A7J6DY46_CANSA</name>
<dbReference type="Gene3D" id="4.10.1000.10">
    <property type="entry name" value="Zinc finger, CCCH-type"/>
    <property type="match status" value="2"/>
</dbReference>
<protein>
    <recommendedName>
        <fullName evidence="7">C3H1-type domain-containing protein</fullName>
    </recommendedName>
</protein>
<keyword evidence="3 5" id="KW-0863">Zinc-finger</keyword>
<dbReference type="InterPro" id="IPR045877">
    <property type="entry name" value="ZFP36-like"/>
</dbReference>
<dbReference type="Proteomes" id="UP000525078">
    <property type="component" value="Unassembled WGS sequence"/>
</dbReference>
<feature type="region of interest" description="Disordered" evidence="6">
    <location>
        <begin position="194"/>
        <end position="214"/>
    </location>
</feature>
<dbReference type="InterPro" id="IPR000571">
    <property type="entry name" value="Znf_CCCH"/>
</dbReference>
<evidence type="ECO:0000256" key="4">
    <source>
        <dbReference type="ARBA" id="ARBA00022833"/>
    </source>
</evidence>
<evidence type="ECO:0000256" key="1">
    <source>
        <dbReference type="ARBA" id="ARBA00022723"/>
    </source>
</evidence>
<dbReference type="SUPFAM" id="SSF90229">
    <property type="entry name" value="CCCH zinc finger"/>
    <property type="match status" value="2"/>
</dbReference>
<feature type="zinc finger region" description="C3H1-type" evidence="5">
    <location>
        <begin position="224"/>
        <end position="252"/>
    </location>
</feature>